<sequence>MFILENLYKEEVRERIPLYKKAFHQSFSVALTGYKLTRDIGPVLDEKQVEQCLCTWAKEKRKRFVALTGFWIPILERYKQRIAPELIEIDLLHLDACDSPSFRVYASHIDDSYQHIWLYRYDQKQMFYEISITKKEPIPFEQREDRFMIHGGGWGIGTYQSKIPELRSEGFKLNITAYYPEDLEDPSERDQFFIMDPSWQPWHRSKQNHHTFPPMRQVGHTRPISPIKCETRYAWFDVIRQCKAIISKLGGATLVDSLAAATPIIFLEPFGDHEQKNADLWEHFGFGISYERWKQSGFSEDLLRSLSANLFKARGSSIDYGGTFYATKNIR</sequence>
<dbReference type="Proteomes" id="UP000251213">
    <property type="component" value="Unassembled WGS sequence"/>
</dbReference>
<comment type="caution">
    <text evidence="1">The sequence shown here is derived from an EMBL/GenBank/DDBJ whole genome shotgun (WGS) entry which is preliminary data.</text>
</comment>
<proteinExistence type="predicted"/>
<evidence type="ECO:0000313" key="1">
    <source>
        <dbReference type="EMBL" id="RAL21416.1"/>
    </source>
</evidence>
<reference evidence="1 2" key="1">
    <citation type="submission" date="2018-06" db="EMBL/GenBank/DDBJ databases">
        <title>Thermoflavimicrobium daqus sp. nov., a thermophilic microbe isolated from Moutai-flavour Daqu.</title>
        <authorList>
            <person name="Wang X."/>
            <person name="Zhou H."/>
        </authorList>
    </citation>
    <scope>NUCLEOTIDE SEQUENCE [LARGE SCALE GENOMIC DNA]</scope>
    <source>
        <strain evidence="1 2">FBKL4.011</strain>
    </source>
</reference>
<dbReference type="OrthoDB" id="1493937at2"/>
<keyword evidence="2" id="KW-1185">Reference proteome</keyword>
<reference evidence="1 2" key="2">
    <citation type="submission" date="2018-06" db="EMBL/GenBank/DDBJ databases">
        <authorList>
            <person name="Zhirakovskaya E."/>
        </authorList>
    </citation>
    <scope>NUCLEOTIDE SEQUENCE [LARGE SCALE GENOMIC DNA]</scope>
    <source>
        <strain evidence="1 2">FBKL4.011</strain>
    </source>
</reference>
<dbReference type="RefSeq" id="WP_113660194.1">
    <property type="nucleotide sequence ID" value="NZ_KZ845676.1"/>
</dbReference>
<name>A0A364K158_9BACL</name>
<evidence type="ECO:0000313" key="2">
    <source>
        <dbReference type="Proteomes" id="UP000251213"/>
    </source>
</evidence>
<dbReference type="Gene3D" id="3.40.50.2000">
    <property type="entry name" value="Glycogen Phosphorylase B"/>
    <property type="match status" value="1"/>
</dbReference>
<keyword evidence="1" id="KW-0808">Transferase</keyword>
<gene>
    <name evidence="1" type="ORF">DL897_16345</name>
</gene>
<dbReference type="AlphaFoldDB" id="A0A364K158"/>
<accession>A0A364K158</accession>
<dbReference type="EMBL" id="QJKK01000014">
    <property type="protein sequence ID" value="RAL21416.1"/>
    <property type="molecule type" value="Genomic_DNA"/>
</dbReference>
<organism evidence="1 2">
    <name type="scientific">Thermoflavimicrobium daqui</name>
    <dbReference type="NCBI Taxonomy" id="2137476"/>
    <lineage>
        <taxon>Bacteria</taxon>
        <taxon>Bacillati</taxon>
        <taxon>Bacillota</taxon>
        <taxon>Bacilli</taxon>
        <taxon>Bacillales</taxon>
        <taxon>Thermoactinomycetaceae</taxon>
        <taxon>Thermoflavimicrobium</taxon>
    </lineage>
</organism>
<dbReference type="GO" id="GO:0016740">
    <property type="term" value="F:transferase activity"/>
    <property type="evidence" value="ECO:0007669"/>
    <property type="project" value="UniProtKB-KW"/>
</dbReference>
<protein>
    <submittedName>
        <fullName evidence="1">UDP-glucuronosyltransferase</fullName>
    </submittedName>
</protein>